<feature type="transmembrane region" description="Helical" evidence="1">
    <location>
        <begin position="6"/>
        <end position="28"/>
    </location>
</feature>
<evidence type="ECO:0000313" key="3">
    <source>
        <dbReference type="EMBL" id="KKQ25988.1"/>
    </source>
</evidence>
<name>A0A0G0G4D5_9BACT</name>
<evidence type="ECO:0000313" key="4">
    <source>
        <dbReference type="Proteomes" id="UP000034917"/>
    </source>
</evidence>
<evidence type="ECO:0000259" key="2">
    <source>
        <dbReference type="PROSITE" id="PS51766"/>
    </source>
</evidence>
<dbReference type="GO" id="GO:0004553">
    <property type="term" value="F:hydrolase activity, hydrolyzing O-glycosyl compounds"/>
    <property type="evidence" value="ECO:0007669"/>
    <property type="project" value="InterPro"/>
</dbReference>
<dbReference type="InterPro" id="IPR016134">
    <property type="entry name" value="Dockerin_dom"/>
</dbReference>
<dbReference type="Gene3D" id="2.60.40.680">
    <property type="match status" value="1"/>
</dbReference>
<dbReference type="AlphaFoldDB" id="A0A0G0G4D5"/>
<dbReference type="Pfam" id="PF00404">
    <property type="entry name" value="Dockerin_1"/>
    <property type="match status" value="1"/>
</dbReference>
<feature type="domain" description="Dockerin" evidence="2">
    <location>
        <begin position="325"/>
        <end position="388"/>
    </location>
</feature>
<dbReference type="Gene3D" id="1.10.1330.10">
    <property type="entry name" value="Dockerin domain"/>
    <property type="match status" value="1"/>
</dbReference>
<dbReference type="PATRIC" id="fig|1618486.3.peg.376"/>
<keyword evidence="1" id="KW-1133">Transmembrane helix</keyword>
<protein>
    <recommendedName>
        <fullName evidence="2">Dockerin domain-containing protein</fullName>
    </recommendedName>
</protein>
<keyword evidence="1" id="KW-0812">Transmembrane</keyword>
<accession>A0A0G0G4D5</accession>
<reference evidence="3 4" key="1">
    <citation type="journal article" date="2015" name="Nature">
        <title>rRNA introns, odd ribosomes, and small enigmatic genomes across a large radiation of phyla.</title>
        <authorList>
            <person name="Brown C.T."/>
            <person name="Hug L.A."/>
            <person name="Thomas B.C."/>
            <person name="Sharon I."/>
            <person name="Castelle C.J."/>
            <person name="Singh A."/>
            <person name="Wilkins M.J."/>
            <person name="Williams K.H."/>
            <person name="Banfield J.F."/>
        </authorList>
    </citation>
    <scope>NUCLEOTIDE SEQUENCE [LARGE SCALE GENOMIC DNA]</scope>
</reference>
<dbReference type="GO" id="GO:0000272">
    <property type="term" value="P:polysaccharide catabolic process"/>
    <property type="evidence" value="ECO:0007669"/>
    <property type="project" value="InterPro"/>
</dbReference>
<organism evidence="3 4">
    <name type="scientific">Candidatus Roizmanbacteria bacterium GW2011_GWC2_37_13</name>
    <dbReference type="NCBI Taxonomy" id="1618486"/>
    <lineage>
        <taxon>Bacteria</taxon>
        <taxon>Candidatus Roizmaniibacteriota</taxon>
    </lineage>
</organism>
<sequence length="388" mass="40656">MKTEILKIGAIFLITVAVVFWALNFVFFQGKAPSSKASGETFDLTFEPATMTTTTDNQDFTVTLKVKPSVDLVLRGYSLILPFDKAKLKVKSIDYKAGSAVADLADTTASVSTVNQNGTMKLLGESTSATGITVTGGGTTDLLSLTLTSPNASSGATLAFDSTSAKLYAIKSDATLFEVPLAAQVKFDINGGGPIILPTGTVTPGGTSGNATLNLKVKFQGISSKPADAYNKMAVRIKLLNESTNAATDYKSADFVADDKGIWSGSVKFDVLAGNNYTVYVKGPKHIQKKVCDKTPTETAGGTYRCDTGKIALTAGANALDFSGIIMLAGDLPVQDGAVTSYDTSLVRNNLGKTDADSLAKSDVNLDGRIDTQDYSLIIAALSVRADE</sequence>
<keyword evidence="1" id="KW-0472">Membrane</keyword>
<dbReference type="InterPro" id="IPR002105">
    <property type="entry name" value="Dockerin_1_rpt"/>
</dbReference>
<dbReference type="SUPFAM" id="SSF63446">
    <property type="entry name" value="Type I dockerin domain"/>
    <property type="match status" value="1"/>
</dbReference>
<gene>
    <name evidence="3" type="ORF">US40_C0004G0023</name>
</gene>
<proteinExistence type="predicted"/>
<dbReference type="PROSITE" id="PS51766">
    <property type="entry name" value="DOCKERIN"/>
    <property type="match status" value="1"/>
</dbReference>
<dbReference type="EMBL" id="LBSV01000004">
    <property type="protein sequence ID" value="KKQ25988.1"/>
    <property type="molecule type" value="Genomic_DNA"/>
</dbReference>
<evidence type="ECO:0000256" key="1">
    <source>
        <dbReference type="SAM" id="Phobius"/>
    </source>
</evidence>
<comment type="caution">
    <text evidence="3">The sequence shown here is derived from an EMBL/GenBank/DDBJ whole genome shotgun (WGS) entry which is preliminary data.</text>
</comment>
<dbReference type="InterPro" id="IPR036439">
    <property type="entry name" value="Dockerin_dom_sf"/>
</dbReference>
<dbReference type="Proteomes" id="UP000034917">
    <property type="component" value="Unassembled WGS sequence"/>
</dbReference>